<evidence type="ECO:0000313" key="7">
    <source>
        <dbReference type="Proteomes" id="UP001153555"/>
    </source>
</evidence>
<dbReference type="Proteomes" id="UP001153555">
    <property type="component" value="Unassembled WGS sequence"/>
</dbReference>
<protein>
    <submittedName>
        <fullName evidence="6">Importin subunit alpha-1</fullName>
    </submittedName>
</protein>
<dbReference type="PANTHER" id="PTHR23316">
    <property type="entry name" value="IMPORTIN ALPHA"/>
    <property type="match status" value="1"/>
</dbReference>
<dbReference type="PROSITE" id="PS50176">
    <property type="entry name" value="ARM_REPEAT"/>
    <property type="match status" value="1"/>
</dbReference>
<dbReference type="AlphaFoldDB" id="A0A9N7MHP6"/>
<dbReference type="EMBL" id="CACSLK010008332">
    <property type="protein sequence ID" value="CAA0811300.1"/>
    <property type="molecule type" value="Genomic_DNA"/>
</dbReference>
<organism evidence="6 7">
    <name type="scientific">Striga hermonthica</name>
    <name type="common">Purple witchweed</name>
    <name type="synonym">Buchnera hermonthica</name>
    <dbReference type="NCBI Taxonomy" id="68872"/>
    <lineage>
        <taxon>Eukaryota</taxon>
        <taxon>Viridiplantae</taxon>
        <taxon>Streptophyta</taxon>
        <taxon>Embryophyta</taxon>
        <taxon>Tracheophyta</taxon>
        <taxon>Spermatophyta</taxon>
        <taxon>Magnoliopsida</taxon>
        <taxon>eudicotyledons</taxon>
        <taxon>Gunneridae</taxon>
        <taxon>Pentapetalae</taxon>
        <taxon>asterids</taxon>
        <taxon>lamiids</taxon>
        <taxon>Lamiales</taxon>
        <taxon>Orobanchaceae</taxon>
        <taxon>Buchnereae</taxon>
        <taxon>Striga</taxon>
    </lineage>
</organism>
<dbReference type="InterPro" id="IPR000225">
    <property type="entry name" value="Armadillo"/>
</dbReference>
<comment type="caution">
    <text evidence="6">The sequence shown here is derived from an EMBL/GenBank/DDBJ whole genome shotgun (WGS) entry which is preliminary data.</text>
</comment>
<comment type="similarity">
    <text evidence="1">Belongs to the importin alpha family.</text>
</comment>
<dbReference type="InterPro" id="IPR011989">
    <property type="entry name" value="ARM-like"/>
</dbReference>
<keyword evidence="2" id="KW-0813">Transport</keyword>
<dbReference type="SMART" id="SM00185">
    <property type="entry name" value="ARM"/>
    <property type="match status" value="2"/>
</dbReference>
<feature type="repeat" description="ARM" evidence="5">
    <location>
        <begin position="44"/>
        <end position="79"/>
    </location>
</feature>
<evidence type="ECO:0000256" key="1">
    <source>
        <dbReference type="ARBA" id="ARBA00010394"/>
    </source>
</evidence>
<dbReference type="Gene3D" id="1.25.10.10">
    <property type="entry name" value="Leucine-rich Repeat Variant"/>
    <property type="match status" value="1"/>
</dbReference>
<dbReference type="OrthoDB" id="1740660at2759"/>
<evidence type="ECO:0000256" key="3">
    <source>
        <dbReference type="ARBA" id="ARBA00022737"/>
    </source>
</evidence>
<evidence type="ECO:0000256" key="4">
    <source>
        <dbReference type="ARBA" id="ARBA00022927"/>
    </source>
</evidence>
<accession>A0A9N7MHP6</accession>
<sequence length="124" mass="13509">MWLMDELIVHCSHPSPSVLIPALRTVKNIVTGHDIQTQYIISNNALPRLLNLLNGAHKKSIKKEACWTISNITAGNSGQIQSVMEANIIGSLVQLLLNAEFDVKKEAAWAISNVASGGTHDQIK</sequence>
<evidence type="ECO:0000256" key="2">
    <source>
        <dbReference type="ARBA" id="ARBA00022448"/>
    </source>
</evidence>
<reference evidence="6" key="1">
    <citation type="submission" date="2019-12" db="EMBL/GenBank/DDBJ databases">
        <authorList>
            <person name="Scholes J."/>
        </authorList>
    </citation>
    <scope>NUCLEOTIDE SEQUENCE</scope>
</reference>
<dbReference type="InterPro" id="IPR016024">
    <property type="entry name" value="ARM-type_fold"/>
</dbReference>
<dbReference type="Pfam" id="PF00514">
    <property type="entry name" value="Arm"/>
    <property type="match status" value="2"/>
</dbReference>
<dbReference type="SUPFAM" id="SSF48371">
    <property type="entry name" value="ARM repeat"/>
    <property type="match status" value="1"/>
</dbReference>
<keyword evidence="7" id="KW-1185">Reference proteome</keyword>
<evidence type="ECO:0000256" key="5">
    <source>
        <dbReference type="PROSITE-ProRule" id="PRU00259"/>
    </source>
</evidence>
<gene>
    <name evidence="6" type="ORF">SHERM_12507</name>
</gene>
<keyword evidence="3" id="KW-0677">Repeat</keyword>
<dbReference type="GO" id="GO:0015031">
    <property type="term" value="P:protein transport"/>
    <property type="evidence" value="ECO:0007669"/>
    <property type="project" value="UniProtKB-KW"/>
</dbReference>
<name>A0A9N7MHP6_STRHE</name>
<keyword evidence="4" id="KW-0653">Protein transport</keyword>
<proteinExistence type="inferred from homology"/>
<evidence type="ECO:0000313" key="6">
    <source>
        <dbReference type="EMBL" id="CAA0811300.1"/>
    </source>
</evidence>